<accession>A0ABT0PGY9</accession>
<comment type="caution">
    <text evidence="3">The sequence shown here is derived from an EMBL/GenBank/DDBJ whole genome shotgun (WGS) entry which is preliminary data.</text>
</comment>
<proteinExistence type="predicted"/>
<feature type="signal peptide" evidence="2">
    <location>
        <begin position="1"/>
        <end position="24"/>
    </location>
</feature>
<sequence>MLPKKVLIVISGIMFAVAISVAKAGGGDGSSSVKARPKSLPADFESYFINLKLWKSEDVIDGSNRCQSPLTKNVQMELLQEILFECADETKKLLGRGLPAPPFPTVIPASPSLEISRKFDSLVSTSQSGISSQTSVSDNSDSDCMRGDFNSSSSCSSIDVRENDGVTSQDKGFETLLAQALDEKSTKPLLSRRNAMLEIPALDYSKIVQWGMQSSGTDHFVLPVSWDITTNGKLWQPDQNDVYGDFNKIIAPLTKNEFLQPSTNVYKEIEFVYGIVVRIFGWKMPEHSGAGRDTKPLAELLFHSTGVKNNKKNNPVWLNSLPASAAEPFAQIVQNNVLPLLSEYVQKFQPEFQFFLNNVHGKDLGETFALIPDNKKAKYIDCYFSEQGLTVAISSFYGNTAGDLGVSDANVVSTLQLEYDFAGGEGSNRALRCSGVHLSSHFTNTEKGRRSQRDRTRSKTNSSSQSLLNADRASMKRRLSRDQSSLLATSNKEQALPQDQFCAPVFSGLQADIDSSAETVRLMHFDNKLLAIRGVSVISADKQEQITDDFVESADIYSLHLLGLRSRDALETMRTDFQSWYKSKVLEHKKALSALKSGHPDFEAEVIKEVNLSNEIFAEIKRVSPKIIFHSGEISLQTYEGLQNLLSLYKDMNKRADLWYRKALDLYEKCKCQPMFTDQQVQQLVILFNSIVQEEKYFRGARSMLGSKARTLEREVQKVYRDAGLMFLARDYQFQALLYYHALITKLIELILTKGDFGTGEIPVLLGFLQQQVLKDDLPKVIKKIVSDLGYQGISADDIESLERLGELIISYFPASGGDVEVRRVMSVCLSGLRLNI</sequence>
<name>A0ABT0PGY9_9GAMM</name>
<gene>
    <name evidence="3" type="ORF">M3P05_12005</name>
</gene>
<evidence type="ECO:0000256" key="1">
    <source>
        <dbReference type="SAM" id="MobiDB-lite"/>
    </source>
</evidence>
<dbReference type="EMBL" id="JAMFLX010000015">
    <property type="protein sequence ID" value="MCL6270649.1"/>
    <property type="molecule type" value="Genomic_DNA"/>
</dbReference>
<reference evidence="3 4" key="1">
    <citation type="submission" date="2022-05" db="EMBL/GenBank/DDBJ databases">
        <authorList>
            <person name="Park J.-S."/>
        </authorList>
    </citation>
    <scope>NUCLEOTIDE SEQUENCE [LARGE SCALE GENOMIC DNA]</scope>
    <source>
        <strain evidence="3 4">2012CJ34-2</strain>
    </source>
</reference>
<feature type="chain" id="PRO_5045445898" evidence="2">
    <location>
        <begin position="25"/>
        <end position="837"/>
    </location>
</feature>
<organism evidence="3 4">
    <name type="scientific">Parendozoicomonas callyspongiae</name>
    <dbReference type="NCBI Taxonomy" id="2942213"/>
    <lineage>
        <taxon>Bacteria</taxon>
        <taxon>Pseudomonadati</taxon>
        <taxon>Pseudomonadota</taxon>
        <taxon>Gammaproteobacteria</taxon>
        <taxon>Oceanospirillales</taxon>
        <taxon>Endozoicomonadaceae</taxon>
        <taxon>Parendozoicomonas</taxon>
    </lineage>
</organism>
<evidence type="ECO:0000313" key="4">
    <source>
        <dbReference type="Proteomes" id="UP001203338"/>
    </source>
</evidence>
<keyword evidence="4" id="KW-1185">Reference proteome</keyword>
<feature type="compositionally biased region" description="Basic and acidic residues" evidence="1">
    <location>
        <begin position="444"/>
        <end position="457"/>
    </location>
</feature>
<protein>
    <submittedName>
        <fullName evidence="3">Uncharacterized protein</fullName>
    </submittedName>
</protein>
<dbReference type="Proteomes" id="UP001203338">
    <property type="component" value="Unassembled WGS sequence"/>
</dbReference>
<keyword evidence="2" id="KW-0732">Signal</keyword>
<dbReference type="RefSeq" id="WP_249699908.1">
    <property type="nucleotide sequence ID" value="NZ_JAMFLX010000015.1"/>
</dbReference>
<feature type="region of interest" description="Disordered" evidence="1">
    <location>
        <begin position="442"/>
        <end position="476"/>
    </location>
</feature>
<evidence type="ECO:0000313" key="3">
    <source>
        <dbReference type="EMBL" id="MCL6270649.1"/>
    </source>
</evidence>
<evidence type="ECO:0000256" key="2">
    <source>
        <dbReference type="SAM" id="SignalP"/>
    </source>
</evidence>
<feature type="compositionally biased region" description="Polar residues" evidence="1">
    <location>
        <begin position="459"/>
        <end position="468"/>
    </location>
</feature>